<dbReference type="AlphaFoldDB" id="A0A7S2BK10"/>
<organism evidence="2">
    <name type="scientific">Octactis speculum</name>
    <dbReference type="NCBI Taxonomy" id="3111310"/>
    <lineage>
        <taxon>Eukaryota</taxon>
        <taxon>Sar</taxon>
        <taxon>Stramenopiles</taxon>
        <taxon>Ochrophyta</taxon>
        <taxon>Dictyochophyceae</taxon>
        <taxon>Dictyochales</taxon>
        <taxon>Dictyochaceae</taxon>
        <taxon>Octactis</taxon>
    </lineage>
</organism>
<evidence type="ECO:0000256" key="1">
    <source>
        <dbReference type="SAM" id="MobiDB-lite"/>
    </source>
</evidence>
<feature type="compositionally biased region" description="Acidic residues" evidence="1">
    <location>
        <begin position="1"/>
        <end position="15"/>
    </location>
</feature>
<gene>
    <name evidence="2" type="ORF">DSPE1174_LOCUS8199</name>
</gene>
<accession>A0A7S2BK10</accession>
<evidence type="ECO:0000313" key="2">
    <source>
        <dbReference type="EMBL" id="CAD9399274.1"/>
    </source>
</evidence>
<feature type="compositionally biased region" description="Basic and acidic residues" evidence="1">
    <location>
        <begin position="45"/>
        <end position="66"/>
    </location>
</feature>
<sequence length="249" mass="26423">MMDDDDDDGDNDVTGEEASGGGGGDVTDVTGAEEKTVGDENDDDDYKKEEGTKRETTRPLGDDDNRGLLGGAQKTGQSAAKTVLPPSNSTSAPSSFEVVATASEWEGKAWDVWYGQPCFTKVSECKAIDPVKKTPMRIGALPDSLRGRVLGLAYRVYLDSILDPRTIHPPPSRLSASQGVDQLHDELWAQHRRPPSSSSSSGSSGGGFKAFVSLSPRSTLEAAVLAAVPESDRIEFLQGLRSDCPSSSC</sequence>
<proteinExistence type="predicted"/>
<protein>
    <submittedName>
        <fullName evidence="2">Uncharacterized protein</fullName>
    </submittedName>
</protein>
<dbReference type="EMBL" id="HBGS01015692">
    <property type="protein sequence ID" value="CAD9399274.1"/>
    <property type="molecule type" value="Transcribed_RNA"/>
</dbReference>
<feature type="region of interest" description="Disordered" evidence="1">
    <location>
        <begin position="1"/>
        <end position="93"/>
    </location>
</feature>
<reference evidence="2" key="1">
    <citation type="submission" date="2021-01" db="EMBL/GenBank/DDBJ databases">
        <authorList>
            <person name="Corre E."/>
            <person name="Pelletier E."/>
            <person name="Niang G."/>
            <person name="Scheremetjew M."/>
            <person name="Finn R."/>
            <person name="Kale V."/>
            <person name="Holt S."/>
            <person name="Cochrane G."/>
            <person name="Meng A."/>
            <person name="Brown T."/>
            <person name="Cohen L."/>
        </authorList>
    </citation>
    <scope>NUCLEOTIDE SEQUENCE</scope>
    <source>
        <strain evidence="2">CCMP1381</strain>
    </source>
</reference>
<feature type="compositionally biased region" description="Polar residues" evidence="1">
    <location>
        <begin position="74"/>
        <end position="93"/>
    </location>
</feature>
<name>A0A7S2BK10_9STRA</name>